<name>A0A2T9WLK4_NANST</name>
<gene>
    <name evidence="7" type="ORF">DDW03_001460</name>
    <name evidence="8" type="ORF">DDW03_01230</name>
</gene>
<dbReference type="InterPro" id="IPR004456">
    <property type="entry name" value="Pglycerate_mutase_ApgM"/>
</dbReference>
<dbReference type="Pfam" id="PF01676">
    <property type="entry name" value="Metalloenzyme"/>
    <property type="match status" value="1"/>
</dbReference>
<dbReference type="InterPro" id="IPR017850">
    <property type="entry name" value="Alkaline_phosphatase_core_sf"/>
</dbReference>
<feature type="domain" description="Metalloenzyme" evidence="6">
    <location>
        <begin position="3"/>
        <end position="305"/>
    </location>
</feature>
<dbReference type="PANTHER" id="PTHR31209:SF0">
    <property type="entry name" value="METALLOENZYME DOMAIN-CONTAINING PROTEIN"/>
    <property type="match status" value="1"/>
</dbReference>
<evidence type="ECO:0000259" key="6">
    <source>
        <dbReference type="Pfam" id="PF01676"/>
    </source>
</evidence>
<comment type="catalytic activity">
    <reaction evidence="1">
        <text>(2R)-2-phosphoglycerate = (2R)-3-phosphoglycerate</text>
        <dbReference type="Rhea" id="RHEA:15901"/>
        <dbReference type="ChEBI" id="CHEBI:58272"/>
        <dbReference type="ChEBI" id="CHEBI:58289"/>
        <dbReference type="EC" id="5.4.2.12"/>
    </reaction>
</comment>
<evidence type="ECO:0000313" key="8">
    <source>
        <dbReference type="EMBL" id="PVU68702.1"/>
    </source>
</evidence>
<dbReference type="EMBL" id="QEFP02000007">
    <property type="protein sequence ID" value="MCC5447065.1"/>
    <property type="molecule type" value="Genomic_DNA"/>
</dbReference>
<evidence type="ECO:0000256" key="2">
    <source>
        <dbReference type="ARBA" id="ARBA00002315"/>
    </source>
</evidence>
<evidence type="ECO:0000256" key="3">
    <source>
        <dbReference type="ARBA" id="ARBA00004921"/>
    </source>
</evidence>
<reference evidence="7" key="4">
    <citation type="submission" date="2021-11" db="EMBL/GenBank/DDBJ databases">
        <authorList>
            <person name="Munson-Mcgee J."/>
            <person name="Field E."/>
            <person name="Bateson M."/>
            <person name="Rooney C."/>
            <person name="Stepanauskas R."/>
            <person name="Young M."/>
        </authorList>
    </citation>
    <scope>NUCLEOTIDE SEQUENCE</scope>
    <source>
        <strain evidence="7">SCGC AB-777_F03</strain>
    </source>
</reference>
<proteinExistence type="inferred from homology"/>
<reference evidence="7" key="3">
    <citation type="submission" date="2017-05" db="EMBL/GenBank/DDBJ databases">
        <authorList>
            <person name="Munson-Mcgee J.H."/>
        </authorList>
    </citation>
    <scope>NUCLEOTIDE SEQUENCE</scope>
    <source>
        <strain evidence="7">SCGC AB-777_F03</strain>
    </source>
</reference>
<comment type="similarity">
    <text evidence="4">Belongs to the BPG-independent phosphoglycerate mutase family. A-PGAM subfamily.</text>
</comment>
<dbReference type="EMBL" id="QEFP01000004">
    <property type="protein sequence ID" value="PVU68702.1"/>
    <property type="molecule type" value="Genomic_DNA"/>
</dbReference>
<dbReference type="Gene3D" id="3.40.720.10">
    <property type="entry name" value="Alkaline Phosphatase, subunit A"/>
    <property type="match status" value="2"/>
</dbReference>
<dbReference type="InterPro" id="IPR006124">
    <property type="entry name" value="Metalloenzyme"/>
</dbReference>
<dbReference type="Proteomes" id="UP000245509">
    <property type="component" value="Unassembled WGS sequence"/>
</dbReference>
<dbReference type="GO" id="GO:0006096">
    <property type="term" value="P:glycolytic process"/>
    <property type="evidence" value="ECO:0007669"/>
    <property type="project" value="UniProtKB-KW"/>
</dbReference>
<comment type="caution">
    <text evidence="8">The sequence shown here is derived from an EMBL/GenBank/DDBJ whole genome shotgun (WGS) entry which is preliminary data.</text>
</comment>
<dbReference type="GO" id="GO:0046872">
    <property type="term" value="F:metal ion binding"/>
    <property type="evidence" value="ECO:0007669"/>
    <property type="project" value="InterPro"/>
</dbReference>
<reference evidence="8" key="1">
    <citation type="journal article" date="2015" name="Appl. Environ. Microbiol.">
        <title>Nanoarchaeota, Their Sulfolobales Host, and Nanoarchaeota Virus Distribution across Yellowstone National Park Hot Springs.</title>
        <authorList>
            <person name="Munson-McGee J.H."/>
            <person name="Field E.K."/>
            <person name="Bateson M."/>
            <person name="Rooney C."/>
            <person name="Stepanauskas R."/>
            <person name="Young M.J."/>
        </authorList>
    </citation>
    <scope>NUCLEOTIDE SEQUENCE [LARGE SCALE GENOMIC DNA]</scope>
    <source>
        <strain evidence="8">SCGC AB-777_F03</strain>
    </source>
</reference>
<comment type="pathway">
    <text evidence="3">Carbohydrate degradation.</text>
</comment>
<dbReference type="SUPFAM" id="SSF53649">
    <property type="entry name" value="Alkaline phosphatase-like"/>
    <property type="match status" value="1"/>
</dbReference>
<dbReference type="PANTHER" id="PTHR31209">
    <property type="entry name" value="COFACTOR-INDEPENDENT PHOSPHOGLYCERATE MUTASE"/>
    <property type="match status" value="1"/>
</dbReference>
<evidence type="ECO:0000256" key="1">
    <source>
        <dbReference type="ARBA" id="ARBA00000370"/>
    </source>
</evidence>
<dbReference type="RefSeq" id="WP_228615293.1">
    <property type="nucleotide sequence ID" value="NZ_QEFP02000007.1"/>
</dbReference>
<reference evidence="8" key="2">
    <citation type="submission" date="2017-05" db="EMBL/GenBank/DDBJ databases">
        <authorList>
            <person name="Song R."/>
            <person name="Chenine A.L."/>
            <person name="Ruprecht R.M."/>
        </authorList>
    </citation>
    <scope>NUCLEOTIDE SEQUENCE</scope>
    <source>
        <strain evidence="8">SCGC AB-777_F03</strain>
    </source>
</reference>
<sequence>MDKGVFIILDGLGDNLIKELRYKTPLEDAKKQNIDKLVRYSECGLLYIKERGYIPKCIEANLSLLGYDFKYNELIFKALVYKELKENQFLVEIESKEDPKIKDIYDIIKYKDNNYILIFDNYDKEIIEKLKKYKIKNKAIYKGLNKKDLFEKKYKVKALYLSSSPIHLSIAKYLKIDYEKPLGTTGKSNENLFSFSEYAIANRNKYDIIFIHIRAPDILSHLKNPFKKKKIIEEIDKYLIKRIKEYFDAILITGDHSTSSIKGRHISDPVPVMIYSKYSRYGFVKNFSERKCIKGTLGILNSKDIIKIFIDRLK</sequence>
<comment type="function">
    <text evidence="2">Catalyzes the interconversion of 2-phosphoglycerate and 3-phosphoglycerate.</text>
</comment>
<dbReference type="GO" id="GO:0004619">
    <property type="term" value="F:phosphoglycerate mutase activity"/>
    <property type="evidence" value="ECO:0007669"/>
    <property type="project" value="UniProtKB-EC"/>
</dbReference>
<organism evidence="8">
    <name type="scientific">Nanobsidianus stetteri</name>
    <dbReference type="NCBI Taxonomy" id="1294122"/>
    <lineage>
        <taxon>Archaea</taxon>
        <taxon>Nanobdellota</taxon>
        <taxon>Candidatus Nanoarchaeia</taxon>
        <taxon>Nanoarchaeales</taxon>
        <taxon>Nanopusillaceae</taxon>
        <taxon>Candidatus Nanobsidianus</taxon>
    </lineage>
</organism>
<protein>
    <recommendedName>
        <fullName evidence="6">Metalloenzyme domain-containing protein</fullName>
    </recommendedName>
</protein>
<evidence type="ECO:0000256" key="4">
    <source>
        <dbReference type="ARBA" id="ARBA00005524"/>
    </source>
</evidence>
<keyword evidence="5" id="KW-0324">Glycolysis</keyword>
<dbReference type="AlphaFoldDB" id="A0A2T9WLK4"/>
<evidence type="ECO:0000256" key="5">
    <source>
        <dbReference type="ARBA" id="ARBA00023152"/>
    </source>
</evidence>
<accession>A0A2T9WLK4</accession>
<evidence type="ECO:0000313" key="7">
    <source>
        <dbReference type="EMBL" id="MCC5447065.1"/>
    </source>
</evidence>